<dbReference type="InterPro" id="IPR000846">
    <property type="entry name" value="DapB_N"/>
</dbReference>
<evidence type="ECO:0000256" key="4">
    <source>
        <dbReference type="ARBA" id="ARBA00022857"/>
    </source>
</evidence>
<dbReference type="FunFam" id="3.30.360.10:FF:000004">
    <property type="entry name" value="4-hydroxy-tetrahydrodipicolinate reductase"/>
    <property type="match status" value="1"/>
</dbReference>
<sequence>MIKVVVTGAAGRMGRTILSVCFQDKEVEVVGALEAPGHQAVGTLVEGVQVTDNVQEALEGADVVIDFTVPQATLKLLDVCEEHKVAMVVGTTGFTREQEQRLKEASSIIPIVFSPNMSVGVNLLFKLVYEVAKILGEDFDVEIVEVHHRFKKDAPSGTALKLAEMAAKALGRDLEQDMVAGRRGIVGERKDNEIGVFAVRAGDVVGEHTVIFGGLGERIELVHKAHSRETFARGAVRAAKWVKDKPAGLYSMWDVLGIS</sequence>
<evidence type="ECO:0000256" key="7">
    <source>
        <dbReference type="ARBA" id="ARBA00023027"/>
    </source>
</evidence>
<comment type="pathway">
    <text evidence="9 13">Amino-acid biosynthesis; L-lysine biosynthesis via DAP pathway; (S)-tetrahydrodipicolinate from L-aspartate: step 4/4.</text>
</comment>
<evidence type="ECO:0000256" key="3">
    <source>
        <dbReference type="ARBA" id="ARBA00022605"/>
    </source>
</evidence>
<comment type="function">
    <text evidence="13">Catalyzes the conversion of 4-hydroxy-tetrahydrodipicolinate (HTPA) to tetrahydrodipicolinate.</text>
</comment>
<evidence type="ECO:0000256" key="6">
    <source>
        <dbReference type="ARBA" id="ARBA00023002"/>
    </source>
</evidence>
<feature type="domain" description="Dihydrodipicolinate reductase N-terminal" evidence="14">
    <location>
        <begin position="2"/>
        <end position="117"/>
    </location>
</feature>
<feature type="binding site" evidence="13">
    <location>
        <begin position="90"/>
        <end position="92"/>
    </location>
    <ligand>
        <name>NAD(+)</name>
        <dbReference type="ChEBI" id="CHEBI:57540"/>
    </ligand>
</feature>
<dbReference type="GO" id="GO:0016726">
    <property type="term" value="F:oxidoreductase activity, acting on CH or CH2 groups, NAD or NADP as acceptor"/>
    <property type="evidence" value="ECO:0007669"/>
    <property type="project" value="UniProtKB-UniRule"/>
</dbReference>
<feature type="binding site" evidence="13">
    <location>
        <begin position="157"/>
        <end position="158"/>
    </location>
    <ligand>
        <name>(S)-2,3,4,5-tetrahydrodipicolinate</name>
        <dbReference type="ChEBI" id="CHEBI:16845"/>
    </ligand>
</feature>
<dbReference type="GO" id="GO:0005829">
    <property type="term" value="C:cytosol"/>
    <property type="evidence" value="ECO:0007669"/>
    <property type="project" value="TreeGrafter"/>
</dbReference>
<comment type="catalytic activity">
    <reaction evidence="11 13">
        <text>(S)-2,3,4,5-tetrahydrodipicolinate + NADP(+) + H2O = (2S,4S)-4-hydroxy-2,3,4,5-tetrahydrodipicolinate + NADPH + H(+)</text>
        <dbReference type="Rhea" id="RHEA:35331"/>
        <dbReference type="ChEBI" id="CHEBI:15377"/>
        <dbReference type="ChEBI" id="CHEBI:15378"/>
        <dbReference type="ChEBI" id="CHEBI:16845"/>
        <dbReference type="ChEBI" id="CHEBI:57783"/>
        <dbReference type="ChEBI" id="CHEBI:58349"/>
        <dbReference type="ChEBI" id="CHEBI:67139"/>
        <dbReference type="EC" id="1.17.1.8"/>
    </reaction>
</comment>
<evidence type="ECO:0000256" key="10">
    <source>
        <dbReference type="ARBA" id="ARBA00038983"/>
    </source>
</evidence>
<dbReference type="Gene3D" id="3.30.360.10">
    <property type="entry name" value="Dihydrodipicolinate Reductase, domain 2"/>
    <property type="match status" value="1"/>
</dbReference>
<dbReference type="PANTHER" id="PTHR20836">
    <property type="entry name" value="DIHYDRODIPICOLINATE REDUCTASE"/>
    <property type="match status" value="1"/>
</dbReference>
<keyword evidence="5 13" id="KW-0220">Diaminopimelate biosynthesis</keyword>
<keyword evidence="17" id="KW-1185">Reference proteome</keyword>
<comment type="similarity">
    <text evidence="1 13">Belongs to the DapB family.</text>
</comment>
<dbReference type="HAMAP" id="MF_00102">
    <property type="entry name" value="DapB"/>
    <property type="match status" value="1"/>
</dbReference>
<keyword evidence="4 13" id="KW-0521">NADP</keyword>
<dbReference type="PROSITE" id="PS01298">
    <property type="entry name" value="DAPB"/>
    <property type="match status" value="1"/>
</dbReference>
<dbReference type="InterPro" id="IPR023940">
    <property type="entry name" value="DHDPR_bac"/>
</dbReference>
<evidence type="ECO:0000256" key="11">
    <source>
        <dbReference type="ARBA" id="ARBA00049080"/>
    </source>
</evidence>
<evidence type="ECO:0000256" key="5">
    <source>
        <dbReference type="ARBA" id="ARBA00022915"/>
    </source>
</evidence>
<evidence type="ECO:0000256" key="12">
    <source>
        <dbReference type="ARBA" id="ARBA00049396"/>
    </source>
</evidence>
<dbReference type="GO" id="GO:0009089">
    <property type="term" value="P:lysine biosynthetic process via diaminopimelate"/>
    <property type="evidence" value="ECO:0007669"/>
    <property type="project" value="UniProtKB-UniRule"/>
</dbReference>
<keyword evidence="7 13" id="KW-0520">NAD</keyword>
<proteinExistence type="inferred from homology"/>
<comment type="subcellular location">
    <subcellularLocation>
        <location evidence="13">Cytoplasm</location>
    </subcellularLocation>
</comment>
<dbReference type="Proteomes" id="UP000063234">
    <property type="component" value="Chromosome"/>
</dbReference>
<dbReference type="InterPro" id="IPR036291">
    <property type="entry name" value="NAD(P)-bd_dom_sf"/>
</dbReference>
<keyword evidence="2 13" id="KW-0963">Cytoplasm</keyword>
<evidence type="ECO:0000256" key="13">
    <source>
        <dbReference type="HAMAP-Rule" id="MF_00102"/>
    </source>
</evidence>
<evidence type="ECO:0000259" key="14">
    <source>
        <dbReference type="Pfam" id="PF01113"/>
    </source>
</evidence>
<reference evidence="17" key="1">
    <citation type="journal article" date="2018" name="Science">
        <title>A primordial and reversible TCA cycle in a facultatively chemolithoautotrophic thermophile.</title>
        <authorList>
            <person name="Nunoura T."/>
            <person name="Chikaraishi Y."/>
            <person name="Izaki R."/>
            <person name="Suwa T."/>
            <person name="Sato T."/>
            <person name="Harada T."/>
            <person name="Mori K."/>
            <person name="Kato Y."/>
            <person name="Miyazaki M."/>
            <person name="Shimamura S."/>
            <person name="Yanagawa K."/>
            <person name="Shuto A."/>
            <person name="Ohkouchi N."/>
            <person name="Fujita N."/>
            <person name="Takaki Y."/>
            <person name="Atomi H."/>
            <person name="Takai K."/>
        </authorList>
    </citation>
    <scope>NUCLEOTIDE SEQUENCE [LARGE SCALE GENOMIC DNA]</scope>
    <source>
        <strain evidence="17">DSM 17441 / JCM 13301 / NBRC 103674 / ABI70S6</strain>
    </source>
</reference>
<dbReference type="Pfam" id="PF01113">
    <property type="entry name" value="DapB_N"/>
    <property type="match status" value="1"/>
</dbReference>
<dbReference type="OrthoDB" id="9790352at2"/>
<keyword evidence="3 13" id="KW-0028">Amino-acid biosynthesis</keyword>
<feature type="binding site" evidence="13">
    <location>
        <position position="148"/>
    </location>
    <ligand>
        <name>(S)-2,3,4,5-tetrahydrodipicolinate</name>
        <dbReference type="ChEBI" id="CHEBI:16845"/>
    </ligand>
</feature>
<evidence type="ECO:0000259" key="15">
    <source>
        <dbReference type="Pfam" id="PF05173"/>
    </source>
</evidence>
<comment type="subunit">
    <text evidence="13">Homotetramer.</text>
</comment>
<comment type="caution">
    <text evidence="13">Lacks conserved residue(s) required for the propagation of feature annotation.</text>
</comment>
<dbReference type="Pfam" id="PF05173">
    <property type="entry name" value="DapB_C"/>
    <property type="match status" value="1"/>
</dbReference>
<feature type="binding site" evidence="13">
    <location>
        <begin position="114"/>
        <end position="117"/>
    </location>
    <ligand>
        <name>NAD(+)</name>
        <dbReference type="ChEBI" id="CHEBI:57540"/>
    </ligand>
</feature>
<comment type="caution">
    <text evidence="13">Was originally thought to be a dihydrodipicolinate reductase (DHDPR), catalyzing the conversion of dihydrodipicolinate to tetrahydrodipicolinate. However, it was shown in E.coli that the substrate of the enzymatic reaction is not dihydrodipicolinate (DHDP) but in fact (2S,4S)-4-hydroxy-2,3,4,5-tetrahydrodipicolinic acid (HTPA), the product released by the DapA-catalyzed reaction.</text>
</comment>
<dbReference type="AlphaFoldDB" id="A0A0S3QU51"/>
<dbReference type="EMBL" id="AP013035">
    <property type="protein sequence ID" value="BAT71859.1"/>
    <property type="molecule type" value="Genomic_DNA"/>
</dbReference>
<dbReference type="SUPFAM" id="SSF55347">
    <property type="entry name" value="Glyceraldehyde-3-phosphate dehydrogenase-like, C-terminal domain"/>
    <property type="match status" value="1"/>
</dbReference>
<dbReference type="Gene3D" id="3.40.50.720">
    <property type="entry name" value="NAD(P)-binding Rossmann-like Domain"/>
    <property type="match status" value="1"/>
</dbReference>
<name>A0A0S3QU51_THET7</name>
<dbReference type="InterPro" id="IPR022663">
    <property type="entry name" value="DapB_C"/>
</dbReference>
<dbReference type="PATRIC" id="fig|1298851.3.peg.1120"/>
<dbReference type="GO" id="GO:0008839">
    <property type="term" value="F:4-hydroxy-tetrahydrodipicolinate reductase"/>
    <property type="evidence" value="ECO:0007669"/>
    <property type="project" value="UniProtKB-UniRule"/>
</dbReference>
<dbReference type="PIRSF" id="PIRSF000161">
    <property type="entry name" value="DHPR"/>
    <property type="match status" value="1"/>
</dbReference>
<comment type="catalytic activity">
    <reaction evidence="12 13">
        <text>(S)-2,3,4,5-tetrahydrodipicolinate + NAD(+) + H2O = (2S,4S)-4-hydroxy-2,3,4,5-tetrahydrodipicolinate + NADH + H(+)</text>
        <dbReference type="Rhea" id="RHEA:35323"/>
        <dbReference type="ChEBI" id="CHEBI:15377"/>
        <dbReference type="ChEBI" id="CHEBI:15378"/>
        <dbReference type="ChEBI" id="CHEBI:16845"/>
        <dbReference type="ChEBI" id="CHEBI:57540"/>
        <dbReference type="ChEBI" id="CHEBI:57945"/>
        <dbReference type="ChEBI" id="CHEBI:67139"/>
        <dbReference type="EC" id="1.17.1.8"/>
    </reaction>
</comment>
<feature type="binding site" evidence="13">
    <location>
        <begin position="8"/>
        <end position="13"/>
    </location>
    <ligand>
        <name>NAD(+)</name>
        <dbReference type="ChEBI" id="CHEBI:57540"/>
    </ligand>
</feature>
<gene>
    <name evidence="13 16" type="primary">dapB</name>
    <name evidence="16" type="ORF">TST_1065</name>
</gene>
<evidence type="ECO:0000256" key="9">
    <source>
        <dbReference type="ARBA" id="ARBA00037922"/>
    </source>
</evidence>
<dbReference type="NCBIfam" id="TIGR00036">
    <property type="entry name" value="dapB"/>
    <property type="match status" value="1"/>
</dbReference>
<dbReference type="EC" id="1.17.1.8" evidence="10 13"/>
<feature type="binding site" evidence="13">
    <location>
        <position position="34"/>
    </location>
    <ligand>
        <name>NAD(+)</name>
        <dbReference type="ChEBI" id="CHEBI:57540"/>
    </ligand>
</feature>
<evidence type="ECO:0000313" key="17">
    <source>
        <dbReference type="Proteomes" id="UP000063234"/>
    </source>
</evidence>
<dbReference type="UniPathway" id="UPA00034">
    <property type="reaction ID" value="UER00018"/>
</dbReference>
<feature type="active site" description="Proton donor" evidence="13">
    <location>
        <position position="151"/>
    </location>
</feature>
<evidence type="ECO:0000256" key="2">
    <source>
        <dbReference type="ARBA" id="ARBA00022490"/>
    </source>
</evidence>
<dbReference type="GO" id="GO:0050661">
    <property type="term" value="F:NADP binding"/>
    <property type="evidence" value="ECO:0007669"/>
    <property type="project" value="UniProtKB-UniRule"/>
</dbReference>
<evidence type="ECO:0000313" key="16">
    <source>
        <dbReference type="EMBL" id="BAT71859.1"/>
    </source>
</evidence>
<evidence type="ECO:0000256" key="8">
    <source>
        <dbReference type="ARBA" id="ARBA00023154"/>
    </source>
</evidence>
<organism evidence="16 17">
    <name type="scientific">Thermosulfidibacter takaii (strain DSM 17441 / JCM 13301 / NBRC 103674 / ABI70S6)</name>
    <dbReference type="NCBI Taxonomy" id="1298851"/>
    <lineage>
        <taxon>Bacteria</taxon>
        <taxon>Pseudomonadati</taxon>
        <taxon>Thermosulfidibacterota</taxon>
        <taxon>Thermosulfidibacteria</taxon>
        <taxon>Thermosulfidibacterales</taxon>
        <taxon>Thermosulfidibacteraceae</taxon>
    </lineage>
</organism>
<dbReference type="PANTHER" id="PTHR20836:SF0">
    <property type="entry name" value="4-HYDROXY-TETRAHYDRODIPICOLINATE REDUCTASE 1, CHLOROPLASTIC-RELATED"/>
    <property type="match status" value="1"/>
</dbReference>
<accession>A0A0S3QU51</accession>
<evidence type="ECO:0000256" key="1">
    <source>
        <dbReference type="ARBA" id="ARBA00006642"/>
    </source>
</evidence>
<dbReference type="GO" id="GO:0019877">
    <property type="term" value="P:diaminopimelate biosynthetic process"/>
    <property type="evidence" value="ECO:0007669"/>
    <property type="project" value="UniProtKB-UniRule"/>
</dbReference>
<dbReference type="GO" id="GO:0051287">
    <property type="term" value="F:NAD binding"/>
    <property type="evidence" value="ECO:0007669"/>
    <property type="project" value="UniProtKB-UniRule"/>
</dbReference>
<dbReference type="CDD" id="cd02274">
    <property type="entry name" value="DHDPR_N"/>
    <property type="match status" value="1"/>
</dbReference>
<dbReference type="SUPFAM" id="SSF51735">
    <property type="entry name" value="NAD(P)-binding Rossmann-fold domains"/>
    <property type="match status" value="1"/>
</dbReference>
<dbReference type="STRING" id="1298851.TST_1065"/>
<dbReference type="KEGG" id="ttk:TST_1065"/>
<keyword evidence="6 13" id="KW-0560">Oxidoreductase</keyword>
<dbReference type="InterPro" id="IPR022664">
    <property type="entry name" value="DapB_N_CS"/>
</dbReference>
<dbReference type="RefSeq" id="WP_068549853.1">
    <property type="nucleotide sequence ID" value="NZ_AP013035.1"/>
</dbReference>
<feature type="domain" description="Dihydrodipicolinate reductase C-terminal" evidence="15">
    <location>
        <begin position="120"/>
        <end position="256"/>
    </location>
</feature>
<protein>
    <recommendedName>
        <fullName evidence="10 13">4-hydroxy-tetrahydrodipicolinate reductase</fullName>
        <shortName evidence="13">HTPA reductase</shortName>
        <ecNumber evidence="10 13">1.17.1.8</ecNumber>
    </recommendedName>
</protein>
<feature type="active site" description="Proton donor/acceptor" evidence="13">
    <location>
        <position position="147"/>
    </location>
</feature>
<keyword evidence="8 13" id="KW-0457">Lysine biosynthesis</keyword>